<sequence length="56" mass="6365">MPKIRVKTVTILGAICAIGVINVKRRNIPRKRPARHFSSQYSLKSLHLSALVKFLH</sequence>
<keyword evidence="1" id="KW-1133">Transmembrane helix</keyword>
<reference evidence="2" key="1">
    <citation type="journal article" date="2016" name="Proc. Natl. Acad. Sci. U.S.A.">
        <title>Lipid metabolic changes in an early divergent fungus govern the establishment of a mutualistic symbiosis with endobacteria.</title>
        <authorList>
            <person name="Lastovetsky O.A."/>
            <person name="Gaspar M.L."/>
            <person name="Mondo S.J."/>
            <person name="LaButti K.M."/>
            <person name="Sandor L."/>
            <person name="Grigoriev I.V."/>
            <person name="Henry S.A."/>
            <person name="Pawlowska T.E."/>
        </authorList>
    </citation>
    <scope>NUCLEOTIDE SEQUENCE [LARGE SCALE GENOMIC DNA]</scope>
    <source>
        <strain evidence="2">ATCC 52814</strain>
    </source>
</reference>
<dbReference type="EMBL" id="KV921898">
    <property type="protein sequence ID" value="ORE07769.1"/>
    <property type="molecule type" value="Genomic_DNA"/>
</dbReference>
<protein>
    <submittedName>
        <fullName evidence="2">Uncharacterized protein</fullName>
    </submittedName>
</protein>
<gene>
    <name evidence="2" type="ORF">BCV72DRAFT_272762</name>
</gene>
<keyword evidence="1" id="KW-0472">Membrane</keyword>
<keyword evidence="1" id="KW-0812">Transmembrane</keyword>
<name>A0A1X0R6W5_RHIZD</name>
<organism evidence="2">
    <name type="scientific">Rhizopus microsporus var. microsporus</name>
    <dbReference type="NCBI Taxonomy" id="86635"/>
    <lineage>
        <taxon>Eukaryota</taxon>
        <taxon>Fungi</taxon>
        <taxon>Fungi incertae sedis</taxon>
        <taxon>Mucoromycota</taxon>
        <taxon>Mucoromycotina</taxon>
        <taxon>Mucoromycetes</taxon>
        <taxon>Mucorales</taxon>
        <taxon>Mucorineae</taxon>
        <taxon>Rhizopodaceae</taxon>
        <taxon>Rhizopus</taxon>
    </lineage>
</organism>
<proteinExistence type="predicted"/>
<dbReference type="Proteomes" id="UP000242414">
    <property type="component" value="Unassembled WGS sequence"/>
</dbReference>
<evidence type="ECO:0000256" key="1">
    <source>
        <dbReference type="SAM" id="Phobius"/>
    </source>
</evidence>
<dbReference type="VEuPathDB" id="FungiDB:BCV72DRAFT_272762"/>
<dbReference type="AlphaFoldDB" id="A0A1X0R6W5"/>
<feature type="transmembrane region" description="Helical" evidence="1">
    <location>
        <begin position="6"/>
        <end position="23"/>
    </location>
</feature>
<evidence type="ECO:0000313" key="2">
    <source>
        <dbReference type="EMBL" id="ORE07769.1"/>
    </source>
</evidence>
<accession>A0A1X0R6W5</accession>